<evidence type="ECO:0000256" key="4">
    <source>
        <dbReference type="ARBA" id="ARBA00022692"/>
    </source>
</evidence>
<evidence type="ECO:0000256" key="1">
    <source>
        <dbReference type="ARBA" id="ARBA00004477"/>
    </source>
</evidence>
<dbReference type="EMBL" id="MU004199">
    <property type="protein sequence ID" value="KAF2489425.1"/>
    <property type="molecule type" value="Genomic_DNA"/>
</dbReference>
<evidence type="ECO:0000256" key="9">
    <source>
        <dbReference type="ARBA" id="ARBA00023098"/>
    </source>
</evidence>
<evidence type="ECO:0000256" key="13">
    <source>
        <dbReference type="SAM" id="MobiDB-lite"/>
    </source>
</evidence>
<organism evidence="15 16">
    <name type="scientific">Lophium mytilinum</name>
    <dbReference type="NCBI Taxonomy" id="390894"/>
    <lineage>
        <taxon>Eukaryota</taxon>
        <taxon>Fungi</taxon>
        <taxon>Dikarya</taxon>
        <taxon>Ascomycota</taxon>
        <taxon>Pezizomycotina</taxon>
        <taxon>Dothideomycetes</taxon>
        <taxon>Pleosporomycetidae</taxon>
        <taxon>Mytilinidiales</taxon>
        <taxon>Mytilinidiaceae</taxon>
        <taxon>Lophium</taxon>
    </lineage>
</organism>
<comment type="subcellular location">
    <subcellularLocation>
        <location evidence="1">Endoplasmic reticulum membrane</location>
        <topology evidence="1">Multi-pass membrane protein</topology>
    </subcellularLocation>
</comment>
<evidence type="ECO:0000256" key="12">
    <source>
        <dbReference type="ARBA" id="ARBA00023221"/>
    </source>
</evidence>
<sequence length="158" mass="17459">MDALSAYLPSHPGLLPKWLLLVSAVSVANSIQCYLTTTFTARVYNGSPTASTPPTPKTRSASKNPKTSTSPVTPLSSRTFGTWTFLSSVIRLYAAYYTSDPRVYELAFATYAIAWGHFMLEWWVYGSARWGPGLGSPVVVSSTSLVWMWVQWGFYVKA</sequence>
<dbReference type="AlphaFoldDB" id="A0A6A6QAL7"/>
<dbReference type="GO" id="GO:0030674">
    <property type="term" value="F:protein-macromolecule adaptor activity"/>
    <property type="evidence" value="ECO:0007669"/>
    <property type="project" value="TreeGrafter"/>
</dbReference>
<evidence type="ECO:0000256" key="6">
    <source>
        <dbReference type="ARBA" id="ARBA00022955"/>
    </source>
</evidence>
<keyword evidence="5" id="KW-0256">Endoplasmic reticulum</keyword>
<evidence type="ECO:0000256" key="3">
    <source>
        <dbReference type="ARBA" id="ARBA00022516"/>
    </source>
</evidence>
<proteinExistence type="inferred from homology"/>
<dbReference type="PANTHER" id="PTHR15451">
    <property type="entry name" value="ERGOSTEROL BIOSYNTHETIC PROTEIN 28-RELATED"/>
    <property type="match status" value="1"/>
</dbReference>
<name>A0A6A6QAL7_9PEZI</name>
<accession>A0A6A6QAL7</accession>
<evidence type="ECO:0000256" key="5">
    <source>
        <dbReference type="ARBA" id="ARBA00022824"/>
    </source>
</evidence>
<keyword evidence="7" id="KW-1133">Transmembrane helix</keyword>
<comment type="similarity">
    <text evidence="2">Belongs to the ERG28 family.</text>
</comment>
<feature type="chain" id="PRO_5025669842" evidence="14">
    <location>
        <begin position="31"/>
        <end position="158"/>
    </location>
</feature>
<dbReference type="InterPro" id="IPR005352">
    <property type="entry name" value="Erg28"/>
</dbReference>
<evidence type="ECO:0000256" key="14">
    <source>
        <dbReference type="SAM" id="SignalP"/>
    </source>
</evidence>
<keyword evidence="4" id="KW-0812">Transmembrane</keyword>
<dbReference type="PANTHER" id="PTHR15451:SF19">
    <property type="entry name" value="ERGOSTEROL BIOSYNTHETIC PROTEIN 28 HOMOLOG"/>
    <property type="match status" value="1"/>
</dbReference>
<keyword evidence="8" id="KW-0756">Sterol biosynthesis</keyword>
<gene>
    <name evidence="15" type="ORF">BU16DRAFT_531726</name>
</gene>
<evidence type="ECO:0000313" key="15">
    <source>
        <dbReference type="EMBL" id="KAF2489425.1"/>
    </source>
</evidence>
<feature type="compositionally biased region" description="Polar residues" evidence="13">
    <location>
        <begin position="64"/>
        <end position="75"/>
    </location>
</feature>
<evidence type="ECO:0000256" key="11">
    <source>
        <dbReference type="ARBA" id="ARBA00023166"/>
    </source>
</evidence>
<keyword evidence="12" id="KW-0753">Steroid metabolism</keyword>
<feature type="signal peptide" evidence="14">
    <location>
        <begin position="1"/>
        <end position="30"/>
    </location>
</feature>
<evidence type="ECO:0000256" key="2">
    <source>
        <dbReference type="ARBA" id="ARBA00005377"/>
    </source>
</evidence>
<keyword evidence="11" id="KW-1207">Sterol metabolism</keyword>
<keyword evidence="6" id="KW-0752">Steroid biosynthesis</keyword>
<dbReference type="OrthoDB" id="6485510at2759"/>
<evidence type="ECO:0000256" key="10">
    <source>
        <dbReference type="ARBA" id="ARBA00023136"/>
    </source>
</evidence>
<feature type="region of interest" description="Disordered" evidence="13">
    <location>
        <begin position="46"/>
        <end position="75"/>
    </location>
</feature>
<reference evidence="15" key="1">
    <citation type="journal article" date="2020" name="Stud. Mycol.">
        <title>101 Dothideomycetes genomes: a test case for predicting lifestyles and emergence of pathogens.</title>
        <authorList>
            <person name="Haridas S."/>
            <person name="Albert R."/>
            <person name="Binder M."/>
            <person name="Bloem J."/>
            <person name="Labutti K."/>
            <person name="Salamov A."/>
            <person name="Andreopoulos B."/>
            <person name="Baker S."/>
            <person name="Barry K."/>
            <person name="Bills G."/>
            <person name="Bluhm B."/>
            <person name="Cannon C."/>
            <person name="Castanera R."/>
            <person name="Culley D."/>
            <person name="Daum C."/>
            <person name="Ezra D."/>
            <person name="Gonzalez J."/>
            <person name="Henrissat B."/>
            <person name="Kuo A."/>
            <person name="Liang C."/>
            <person name="Lipzen A."/>
            <person name="Lutzoni F."/>
            <person name="Magnuson J."/>
            <person name="Mondo S."/>
            <person name="Nolan M."/>
            <person name="Ohm R."/>
            <person name="Pangilinan J."/>
            <person name="Park H.-J."/>
            <person name="Ramirez L."/>
            <person name="Alfaro M."/>
            <person name="Sun H."/>
            <person name="Tritt A."/>
            <person name="Yoshinaga Y."/>
            <person name="Zwiers L.-H."/>
            <person name="Turgeon B."/>
            <person name="Goodwin S."/>
            <person name="Spatafora J."/>
            <person name="Crous P."/>
            <person name="Grigoriev I."/>
        </authorList>
    </citation>
    <scope>NUCLEOTIDE SEQUENCE</scope>
    <source>
        <strain evidence="15">CBS 269.34</strain>
    </source>
</reference>
<keyword evidence="16" id="KW-1185">Reference proteome</keyword>
<dbReference type="Proteomes" id="UP000799750">
    <property type="component" value="Unassembled WGS sequence"/>
</dbReference>
<keyword evidence="10" id="KW-0472">Membrane</keyword>
<evidence type="ECO:0000256" key="7">
    <source>
        <dbReference type="ARBA" id="ARBA00022989"/>
    </source>
</evidence>
<keyword evidence="14" id="KW-0732">Signal</keyword>
<evidence type="ECO:0000256" key="8">
    <source>
        <dbReference type="ARBA" id="ARBA00023011"/>
    </source>
</evidence>
<keyword evidence="3" id="KW-0444">Lipid biosynthesis</keyword>
<evidence type="ECO:0000313" key="16">
    <source>
        <dbReference type="Proteomes" id="UP000799750"/>
    </source>
</evidence>
<dbReference type="GO" id="GO:0016126">
    <property type="term" value="P:sterol biosynthetic process"/>
    <property type="evidence" value="ECO:0007669"/>
    <property type="project" value="UniProtKB-KW"/>
</dbReference>
<keyword evidence="9" id="KW-0443">Lipid metabolism</keyword>
<dbReference type="Pfam" id="PF03694">
    <property type="entry name" value="Erg28"/>
    <property type="match status" value="1"/>
</dbReference>
<dbReference type="GO" id="GO:0005789">
    <property type="term" value="C:endoplasmic reticulum membrane"/>
    <property type="evidence" value="ECO:0007669"/>
    <property type="project" value="UniProtKB-SubCell"/>
</dbReference>
<protein>
    <submittedName>
        <fullName evidence="15">Erg28 protein</fullName>
    </submittedName>
</protein>